<protein>
    <submittedName>
        <fullName evidence="1">Uncharacterized protein</fullName>
    </submittedName>
</protein>
<sequence>MLSTELSVPLDDLEDLIQRWESSIHVEDIAGEDERESVRAFTMQKCIEELRETLEKHHA</sequence>
<dbReference type="AlphaFoldDB" id="A0A3A3FNI4"/>
<keyword evidence="2" id="KW-1185">Reference proteome</keyword>
<comment type="caution">
    <text evidence="1">The sequence shown here is derived from an EMBL/GenBank/DDBJ whole genome shotgun (WGS) entry which is preliminary data.</text>
</comment>
<dbReference type="EMBL" id="QYUO01000002">
    <property type="protein sequence ID" value="RJF96035.1"/>
    <property type="molecule type" value="Genomic_DNA"/>
</dbReference>
<dbReference type="RefSeq" id="WP_119771182.1">
    <property type="nucleotide sequence ID" value="NZ_QYUO01000002.1"/>
</dbReference>
<name>A0A3A3FNI4_9BURK</name>
<evidence type="ECO:0000313" key="2">
    <source>
        <dbReference type="Proteomes" id="UP000265955"/>
    </source>
</evidence>
<evidence type="ECO:0000313" key="1">
    <source>
        <dbReference type="EMBL" id="RJF96035.1"/>
    </source>
</evidence>
<gene>
    <name evidence="1" type="ORF">D3871_22085</name>
</gene>
<reference evidence="2" key="1">
    <citation type="submission" date="2018-09" db="EMBL/GenBank/DDBJ databases">
        <authorList>
            <person name="Zhu H."/>
        </authorList>
    </citation>
    <scope>NUCLEOTIDE SEQUENCE [LARGE SCALE GENOMIC DNA]</scope>
    <source>
        <strain evidence="2">K1R23-30</strain>
    </source>
</reference>
<organism evidence="1 2">
    <name type="scientific">Noviherbaspirillum saxi</name>
    <dbReference type="NCBI Taxonomy" id="2320863"/>
    <lineage>
        <taxon>Bacteria</taxon>
        <taxon>Pseudomonadati</taxon>
        <taxon>Pseudomonadota</taxon>
        <taxon>Betaproteobacteria</taxon>
        <taxon>Burkholderiales</taxon>
        <taxon>Oxalobacteraceae</taxon>
        <taxon>Noviherbaspirillum</taxon>
    </lineage>
</organism>
<proteinExistence type="predicted"/>
<dbReference type="Proteomes" id="UP000265955">
    <property type="component" value="Unassembled WGS sequence"/>
</dbReference>
<dbReference type="OrthoDB" id="9880526at2"/>
<accession>A0A3A3FNI4</accession>